<dbReference type="Pfam" id="PF01795">
    <property type="entry name" value="Methyltransf_5"/>
    <property type="match status" value="1"/>
</dbReference>
<dbReference type="SUPFAM" id="SSF81799">
    <property type="entry name" value="Putative methyltransferase TM0872, insert domain"/>
    <property type="match status" value="1"/>
</dbReference>
<evidence type="ECO:0000256" key="5">
    <source>
        <dbReference type="ARBA" id="ARBA00022691"/>
    </source>
</evidence>
<dbReference type="HAMAP" id="MF_01007">
    <property type="entry name" value="16SrRNA_methyltr_H"/>
    <property type="match status" value="1"/>
</dbReference>
<protein>
    <recommendedName>
        <fullName evidence="6">Ribosomal RNA small subunit methyltransferase H</fullName>
        <ecNumber evidence="6">2.1.1.199</ecNumber>
    </recommendedName>
    <alternativeName>
        <fullName evidence="6">16S rRNA m(4)C1402 methyltransferase</fullName>
    </alternativeName>
    <alternativeName>
        <fullName evidence="6">rRNA (cytosine-N(4)-)-methyltransferase RsmH</fullName>
    </alternativeName>
</protein>
<evidence type="ECO:0000256" key="3">
    <source>
        <dbReference type="ARBA" id="ARBA00022603"/>
    </source>
</evidence>
<feature type="binding site" evidence="6">
    <location>
        <position position="98"/>
    </location>
    <ligand>
        <name>S-adenosyl-L-methionine</name>
        <dbReference type="ChEBI" id="CHEBI:59789"/>
    </ligand>
</feature>
<keyword evidence="3 6" id="KW-0489">Methyltransferase</keyword>
<comment type="function">
    <text evidence="6">Specifically methylates the N4 position of cytidine in position 1402 (C1402) of 16S rRNA.</text>
</comment>
<comment type="similarity">
    <text evidence="1 6">Belongs to the methyltransferase superfamily. RsmH family.</text>
</comment>
<evidence type="ECO:0000256" key="7">
    <source>
        <dbReference type="SAM" id="MobiDB-lite"/>
    </source>
</evidence>
<dbReference type="GO" id="GO:0071424">
    <property type="term" value="F:rRNA (cytosine-N4-)-methyltransferase activity"/>
    <property type="evidence" value="ECO:0007669"/>
    <property type="project" value="UniProtKB-UniRule"/>
</dbReference>
<evidence type="ECO:0000256" key="4">
    <source>
        <dbReference type="ARBA" id="ARBA00022679"/>
    </source>
</evidence>
<feature type="binding site" evidence="6">
    <location>
        <begin position="78"/>
        <end position="80"/>
    </location>
    <ligand>
        <name>S-adenosyl-L-methionine</name>
        <dbReference type="ChEBI" id="CHEBI:59789"/>
    </ligand>
</feature>
<dbReference type="InterPro" id="IPR002903">
    <property type="entry name" value="RsmH"/>
</dbReference>
<dbReference type="AlphaFoldDB" id="A0A1T4MN78"/>
<dbReference type="PIRSF" id="PIRSF004486">
    <property type="entry name" value="MraW"/>
    <property type="match status" value="1"/>
</dbReference>
<reference evidence="8 9" key="1">
    <citation type="submission" date="2017-02" db="EMBL/GenBank/DDBJ databases">
        <authorList>
            <person name="Peterson S.W."/>
        </authorList>
    </citation>
    <scope>NUCLEOTIDE SEQUENCE [LARGE SCALE GENOMIC DNA]</scope>
    <source>
        <strain evidence="8 9">ATCC 700135</strain>
    </source>
</reference>
<proteinExistence type="inferred from homology"/>
<feature type="binding site" evidence="6">
    <location>
        <position position="149"/>
    </location>
    <ligand>
        <name>S-adenosyl-L-methionine</name>
        <dbReference type="ChEBI" id="CHEBI:59789"/>
    </ligand>
</feature>
<keyword evidence="6" id="KW-0963">Cytoplasm</keyword>
<dbReference type="Gene3D" id="3.40.50.150">
    <property type="entry name" value="Vaccinia Virus protein VP39"/>
    <property type="match status" value="1"/>
</dbReference>
<dbReference type="PANTHER" id="PTHR11265">
    <property type="entry name" value="S-ADENOSYL-METHYLTRANSFERASE MRAW"/>
    <property type="match status" value="1"/>
</dbReference>
<keyword evidence="2 6" id="KW-0698">rRNA processing</keyword>
<evidence type="ECO:0000313" key="8">
    <source>
        <dbReference type="EMBL" id="SJZ68276.1"/>
    </source>
</evidence>
<dbReference type="InterPro" id="IPR023397">
    <property type="entry name" value="SAM-dep_MeTrfase_MraW_recog"/>
</dbReference>
<dbReference type="PANTHER" id="PTHR11265:SF0">
    <property type="entry name" value="12S RRNA N4-METHYLCYTIDINE METHYLTRANSFERASE"/>
    <property type="match status" value="1"/>
</dbReference>
<keyword evidence="5 6" id="KW-0949">S-adenosyl-L-methionine</keyword>
<dbReference type="GO" id="GO:0005737">
    <property type="term" value="C:cytoplasm"/>
    <property type="evidence" value="ECO:0007669"/>
    <property type="project" value="UniProtKB-SubCell"/>
</dbReference>
<evidence type="ECO:0000313" key="9">
    <source>
        <dbReference type="Proteomes" id="UP000189956"/>
    </source>
</evidence>
<comment type="subcellular location">
    <subcellularLocation>
        <location evidence="6">Cytoplasm</location>
    </subcellularLocation>
</comment>
<dbReference type="EMBL" id="FUWL01000014">
    <property type="protein sequence ID" value="SJZ68276.1"/>
    <property type="molecule type" value="Genomic_DNA"/>
</dbReference>
<evidence type="ECO:0000256" key="6">
    <source>
        <dbReference type="HAMAP-Rule" id="MF_01007"/>
    </source>
</evidence>
<dbReference type="SUPFAM" id="SSF53335">
    <property type="entry name" value="S-adenosyl-L-methionine-dependent methyltransferases"/>
    <property type="match status" value="1"/>
</dbReference>
<gene>
    <name evidence="6" type="primary">rsmH</name>
    <name evidence="8" type="ORF">SAMN02745205_01592</name>
</gene>
<dbReference type="Proteomes" id="UP000189956">
    <property type="component" value="Unassembled WGS sequence"/>
</dbReference>
<comment type="catalytic activity">
    <reaction evidence="6">
        <text>cytidine(1402) in 16S rRNA + S-adenosyl-L-methionine = N(4)-methylcytidine(1402) in 16S rRNA + S-adenosyl-L-homocysteine + H(+)</text>
        <dbReference type="Rhea" id="RHEA:42928"/>
        <dbReference type="Rhea" id="RHEA-COMP:10286"/>
        <dbReference type="Rhea" id="RHEA-COMP:10287"/>
        <dbReference type="ChEBI" id="CHEBI:15378"/>
        <dbReference type="ChEBI" id="CHEBI:57856"/>
        <dbReference type="ChEBI" id="CHEBI:59789"/>
        <dbReference type="ChEBI" id="CHEBI:74506"/>
        <dbReference type="ChEBI" id="CHEBI:82748"/>
        <dbReference type="EC" id="2.1.1.199"/>
    </reaction>
</comment>
<feature type="binding site" evidence="6">
    <location>
        <position position="142"/>
    </location>
    <ligand>
        <name>S-adenosyl-L-methionine</name>
        <dbReference type="ChEBI" id="CHEBI:59789"/>
    </ligand>
</feature>
<organism evidence="8 9">
    <name type="scientific">Porphyromonas cangingivalis</name>
    <dbReference type="NCBI Taxonomy" id="36874"/>
    <lineage>
        <taxon>Bacteria</taxon>
        <taxon>Pseudomonadati</taxon>
        <taxon>Bacteroidota</taxon>
        <taxon>Bacteroidia</taxon>
        <taxon>Bacteroidales</taxon>
        <taxon>Porphyromonadaceae</taxon>
        <taxon>Porphyromonas</taxon>
    </lineage>
</organism>
<feature type="compositionally biased region" description="Basic residues" evidence="7">
    <location>
        <begin position="335"/>
        <end position="348"/>
    </location>
</feature>
<feature type="binding site" evidence="6">
    <location>
        <position position="121"/>
    </location>
    <ligand>
        <name>S-adenosyl-L-methionine</name>
        <dbReference type="ChEBI" id="CHEBI:59789"/>
    </ligand>
</feature>
<name>A0A1T4MN78_PORCN</name>
<dbReference type="NCBIfam" id="TIGR00006">
    <property type="entry name" value="16S rRNA (cytosine(1402)-N(4))-methyltransferase RsmH"/>
    <property type="match status" value="1"/>
</dbReference>
<dbReference type="InterPro" id="IPR029063">
    <property type="entry name" value="SAM-dependent_MTases_sf"/>
</dbReference>
<accession>A0A1T4MN78</accession>
<dbReference type="GO" id="GO:0070475">
    <property type="term" value="P:rRNA base methylation"/>
    <property type="evidence" value="ECO:0007669"/>
    <property type="project" value="UniProtKB-UniRule"/>
</dbReference>
<dbReference type="EC" id="2.1.1.199" evidence="6"/>
<feature type="region of interest" description="Disordered" evidence="7">
    <location>
        <begin position="322"/>
        <end position="348"/>
    </location>
</feature>
<keyword evidence="4 6" id="KW-0808">Transferase</keyword>
<dbReference type="Gene3D" id="1.10.150.170">
    <property type="entry name" value="Putative methyltransferase TM0872, insert domain"/>
    <property type="match status" value="1"/>
</dbReference>
<evidence type="ECO:0000256" key="2">
    <source>
        <dbReference type="ARBA" id="ARBA00022552"/>
    </source>
</evidence>
<sequence length="348" mass="38597">MLLGILRIFRIQLLFILITPIFDALIMAKSKKKSSTTVPEDGIVTAGCYHIPVLLKESVDALDIRPDGVYIDATHGGGGHSREILGRLGPEGRLFGVDRDLDALANCVIDDPRFTFVRSNFRHIAHFMDFYGVEHVDGILADLGVSSHHLDDEERGFSFRFDAPIDMRMNQAGGRTAAMLIRETEVGDLADIFKTYGEVKGSYKIATLLKEADKAGRLSTISDLLEALRPVCPPHDKKNLARIFQALRIAVNEEIDALRQLLEVSVELLRPGGRLSVITYHSLEDRPVKNFIRTGNIDGTRHTDVFGAVISPIEPLGSKPILPSAEEITQNPRSRSAKLRVGIRKEKK</sequence>
<evidence type="ECO:0000256" key="1">
    <source>
        <dbReference type="ARBA" id="ARBA00010396"/>
    </source>
</evidence>